<dbReference type="EMBL" id="JAVHJO010000011">
    <property type="protein sequence ID" value="KAK6533676.1"/>
    <property type="molecule type" value="Genomic_DNA"/>
</dbReference>
<feature type="compositionally biased region" description="Polar residues" evidence="1">
    <location>
        <begin position="596"/>
        <end position="612"/>
    </location>
</feature>
<dbReference type="Proteomes" id="UP001365542">
    <property type="component" value="Unassembled WGS sequence"/>
</dbReference>
<reference evidence="3 4" key="1">
    <citation type="submission" date="2019-10" db="EMBL/GenBank/DDBJ databases">
        <authorList>
            <person name="Palmer J.M."/>
        </authorList>
    </citation>
    <scope>NUCLEOTIDE SEQUENCE [LARGE SCALE GENOMIC DNA]</scope>
    <source>
        <strain evidence="3 4">TWF694</strain>
    </source>
</reference>
<dbReference type="InterPro" id="IPR001810">
    <property type="entry name" value="F-box_dom"/>
</dbReference>
<keyword evidence="4" id="KW-1185">Reference proteome</keyword>
<feature type="region of interest" description="Disordered" evidence="1">
    <location>
        <begin position="90"/>
        <end position="162"/>
    </location>
</feature>
<proteinExistence type="predicted"/>
<feature type="region of interest" description="Disordered" evidence="1">
    <location>
        <begin position="37"/>
        <end position="63"/>
    </location>
</feature>
<sequence>MFSYRISKYGDHLPDSFHKRCSCNPLMMRQFRKLLGWKQKKPRKNGGGISDSNNNRRSVSMGSVRKASTISMAISSLGFSVQFSQSESQFEQQKSARHGEAETEDTTAKMTSSSGALEFGGGINQSHAKKRSTTSSPPDETAAGVPPRLPENTTDSDFRTLQRSLTIDVMPRVDETREDVESVFMRDYEDEMETLQAQLRDEMPPKTPRSIMMEDVQFEREEILPPTTREALNSAPREVFGAEGSAATKPETEAPNQSSWKSSATLLTLPPELILEVSKYLPFCSHTALYDTCSRLNHVIRDNNSSYYERELAKAGSNPRGDSLLTRSIFAFQYLNRPSNTPEDHPEYSIESSFGYIRYLKAQSQTVKDLADLLQSEVYKKFLLSDEGRKQLRLTAHGSHEPEDLSHRDDVDRDLMHLWEFVNYSIDKLVRTEVPMYYPFLDQKSFYDASIPFPLLSPTDDIKAESLKKTVTKLGKDGQFPHDQFLVWERKRLRDLRNEYWKEDTDNLSKVESKDMRWILEVIKAVFVGVVFKNFIEGPREKNKAIMELKAKALRRASRNGTPMTPGESSAAASQGDTPTNEDRREDWLNTEDWPGTNQESPLSPLDSMSENWQTPPYSHTYTEQEVRAYVAYLIATGGMKLLLAIIRAASANEGVLTPATLEQVLAEWDRRRRHEEANAEYMSGFDADKARDNEKAKNPDKEEFGYLWKPTRIERIWERDCKRGGWSNWEGWVAEYYLIA</sequence>
<protein>
    <recommendedName>
        <fullName evidence="2">F-box domain-containing protein</fullName>
    </recommendedName>
</protein>
<organism evidence="3 4">
    <name type="scientific">Orbilia ellipsospora</name>
    <dbReference type="NCBI Taxonomy" id="2528407"/>
    <lineage>
        <taxon>Eukaryota</taxon>
        <taxon>Fungi</taxon>
        <taxon>Dikarya</taxon>
        <taxon>Ascomycota</taxon>
        <taxon>Pezizomycotina</taxon>
        <taxon>Orbiliomycetes</taxon>
        <taxon>Orbiliales</taxon>
        <taxon>Orbiliaceae</taxon>
        <taxon>Orbilia</taxon>
    </lineage>
</organism>
<dbReference type="AlphaFoldDB" id="A0AAV9X3T3"/>
<name>A0AAV9X3T3_9PEZI</name>
<feature type="domain" description="F-box" evidence="2">
    <location>
        <begin position="263"/>
        <end position="311"/>
    </location>
</feature>
<evidence type="ECO:0000313" key="4">
    <source>
        <dbReference type="Proteomes" id="UP001365542"/>
    </source>
</evidence>
<evidence type="ECO:0000313" key="3">
    <source>
        <dbReference type="EMBL" id="KAK6533676.1"/>
    </source>
</evidence>
<dbReference type="InterPro" id="IPR036047">
    <property type="entry name" value="F-box-like_dom_sf"/>
</dbReference>
<dbReference type="SUPFAM" id="SSF81383">
    <property type="entry name" value="F-box domain"/>
    <property type="match status" value="1"/>
</dbReference>
<feature type="region of interest" description="Disordered" evidence="1">
    <location>
        <begin position="240"/>
        <end position="260"/>
    </location>
</feature>
<comment type="caution">
    <text evidence="3">The sequence shown here is derived from an EMBL/GenBank/DDBJ whole genome shotgun (WGS) entry which is preliminary data.</text>
</comment>
<gene>
    <name evidence="3" type="ORF">TWF694_002608</name>
</gene>
<feature type="compositionally biased region" description="Polar residues" evidence="1">
    <location>
        <begin position="151"/>
        <end position="162"/>
    </location>
</feature>
<accession>A0AAV9X3T3</accession>
<feature type="region of interest" description="Disordered" evidence="1">
    <location>
        <begin position="557"/>
        <end position="612"/>
    </location>
</feature>
<feature type="compositionally biased region" description="Polar residues" evidence="1">
    <location>
        <begin position="50"/>
        <end position="63"/>
    </location>
</feature>
<evidence type="ECO:0000259" key="2">
    <source>
        <dbReference type="PROSITE" id="PS50181"/>
    </source>
</evidence>
<evidence type="ECO:0000256" key="1">
    <source>
        <dbReference type="SAM" id="MobiDB-lite"/>
    </source>
</evidence>
<feature type="compositionally biased region" description="Polar residues" evidence="1">
    <location>
        <begin position="559"/>
        <end position="579"/>
    </location>
</feature>
<dbReference type="PROSITE" id="PS50181">
    <property type="entry name" value="FBOX"/>
    <property type="match status" value="1"/>
</dbReference>